<evidence type="ECO:0000256" key="1">
    <source>
        <dbReference type="SAM" id="Coils"/>
    </source>
</evidence>
<gene>
    <name evidence="3" type="ORF">SAY87_001995</name>
</gene>
<dbReference type="PANTHER" id="PTHR34807:SF3">
    <property type="entry name" value="OS08G0270800 PROTEIN"/>
    <property type="match status" value="1"/>
</dbReference>
<name>A0AAN7JT93_9MYRT</name>
<protein>
    <submittedName>
        <fullName evidence="3">Uncharacterized protein</fullName>
    </submittedName>
</protein>
<accession>A0AAN7JT93</accession>
<dbReference type="Proteomes" id="UP001345219">
    <property type="component" value="Chromosome 2"/>
</dbReference>
<dbReference type="AlphaFoldDB" id="A0AAN7JT93"/>
<evidence type="ECO:0000313" key="4">
    <source>
        <dbReference type="Proteomes" id="UP001345219"/>
    </source>
</evidence>
<keyword evidence="4" id="KW-1185">Reference proteome</keyword>
<sequence>MKRFKGVATGEPFPYSVGFEDPRARFRFQSLLQDYQDLEQERNALKKKKQIMEQRKLTLLAEVRFLRRRFEYLTRDSSFHLKHLQNPTKGKSRDSKIQSKQTVKKRNYAVKEASPQPIVTGFKSNKKTRIVNGKKSVLQNSEPQFIKKPATGKMKAHKNFSPVLDLDEGDSVLLPIRNSRMGYDLNKRERYPTGKEASLQAQARIFDLNQISRDEEELRNNTEFLGIEDARGSSFLEANEEQLDNVTLPACRNVKNGVDRGGKRKITWQDQVALRV</sequence>
<keyword evidence="1" id="KW-0175">Coiled coil</keyword>
<evidence type="ECO:0000313" key="3">
    <source>
        <dbReference type="EMBL" id="KAK4753891.1"/>
    </source>
</evidence>
<dbReference type="EMBL" id="JAXIOK010000015">
    <property type="protein sequence ID" value="KAK4753891.1"/>
    <property type="molecule type" value="Genomic_DNA"/>
</dbReference>
<feature type="region of interest" description="Disordered" evidence="2">
    <location>
        <begin position="83"/>
        <end position="107"/>
    </location>
</feature>
<dbReference type="PANTHER" id="PTHR34807">
    <property type="entry name" value="OS08G0270800 PROTEIN"/>
    <property type="match status" value="1"/>
</dbReference>
<reference evidence="3 4" key="1">
    <citation type="journal article" date="2023" name="Hortic Res">
        <title>Pangenome of water caltrop reveals structural variations and asymmetric subgenome divergence after allopolyploidization.</title>
        <authorList>
            <person name="Zhang X."/>
            <person name="Chen Y."/>
            <person name="Wang L."/>
            <person name="Yuan Y."/>
            <person name="Fang M."/>
            <person name="Shi L."/>
            <person name="Lu R."/>
            <person name="Comes H.P."/>
            <person name="Ma Y."/>
            <person name="Chen Y."/>
            <person name="Huang G."/>
            <person name="Zhou Y."/>
            <person name="Zheng Z."/>
            <person name="Qiu Y."/>
        </authorList>
    </citation>
    <scope>NUCLEOTIDE SEQUENCE [LARGE SCALE GENOMIC DNA]</scope>
    <source>
        <tissue evidence="3">Roots</tissue>
    </source>
</reference>
<organism evidence="3 4">
    <name type="scientific">Trapa incisa</name>
    <dbReference type="NCBI Taxonomy" id="236973"/>
    <lineage>
        <taxon>Eukaryota</taxon>
        <taxon>Viridiplantae</taxon>
        <taxon>Streptophyta</taxon>
        <taxon>Embryophyta</taxon>
        <taxon>Tracheophyta</taxon>
        <taxon>Spermatophyta</taxon>
        <taxon>Magnoliopsida</taxon>
        <taxon>eudicotyledons</taxon>
        <taxon>Gunneridae</taxon>
        <taxon>Pentapetalae</taxon>
        <taxon>rosids</taxon>
        <taxon>malvids</taxon>
        <taxon>Myrtales</taxon>
        <taxon>Lythraceae</taxon>
        <taxon>Trapa</taxon>
    </lineage>
</organism>
<comment type="caution">
    <text evidence="3">The sequence shown here is derived from an EMBL/GenBank/DDBJ whole genome shotgun (WGS) entry which is preliminary data.</text>
</comment>
<feature type="coiled-coil region" evidence="1">
    <location>
        <begin position="28"/>
        <end position="62"/>
    </location>
</feature>
<evidence type="ECO:0000256" key="2">
    <source>
        <dbReference type="SAM" id="MobiDB-lite"/>
    </source>
</evidence>
<proteinExistence type="predicted"/>